<feature type="binding site" evidence="8">
    <location>
        <begin position="293"/>
        <end position="296"/>
    </location>
    <ligand>
        <name>GTP</name>
        <dbReference type="ChEBI" id="CHEBI:37565"/>
        <label>2</label>
    </ligand>
</feature>
<feature type="binding site" evidence="8">
    <location>
        <begin position="8"/>
        <end position="15"/>
    </location>
    <ligand>
        <name>GTP</name>
        <dbReference type="ChEBI" id="CHEBI:37565"/>
        <label>1</label>
    </ligand>
</feature>
<dbReference type="Pfam" id="PF01926">
    <property type="entry name" value="MMR_HSR1"/>
    <property type="match status" value="2"/>
</dbReference>
<dbReference type="Gene3D" id="3.30.300.20">
    <property type="match status" value="1"/>
</dbReference>
<feature type="region of interest" description="Disordered" evidence="11">
    <location>
        <begin position="434"/>
        <end position="465"/>
    </location>
</feature>
<dbReference type="HAMAP" id="MF_00195">
    <property type="entry name" value="GTPase_Der"/>
    <property type="match status" value="1"/>
</dbReference>
<dbReference type="FunFam" id="3.40.50.300:FF:000040">
    <property type="entry name" value="GTPase Der"/>
    <property type="match status" value="1"/>
</dbReference>
<dbReference type="Gene3D" id="3.40.50.300">
    <property type="entry name" value="P-loop containing nucleotide triphosphate hydrolases"/>
    <property type="match status" value="2"/>
</dbReference>
<comment type="function">
    <text evidence="8 10">GTPase that plays an essential role in the late steps of ribosome biogenesis.</text>
</comment>
<feature type="binding site" evidence="8">
    <location>
        <begin position="117"/>
        <end position="120"/>
    </location>
    <ligand>
        <name>GTP</name>
        <dbReference type="ChEBI" id="CHEBI:37565"/>
        <label>1</label>
    </ligand>
</feature>
<dbReference type="PRINTS" id="PR00326">
    <property type="entry name" value="GTP1OBG"/>
</dbReference>
<dbReference type="CDD" id="cd01895">
    <property type="entry name" value="EngA2"/>
    <property type="match status" value="1"/>
</dbReference>
<evidence type="ECO:0000313" key="14">
    <source>
        <dbReference type="Proteomes" id="UP000260351"/>
    </source>
</evidence>
<keyword evidence="4 10" id="KW-0677">Repeat</keyword>
<dbReference type="PANTHER" id="PTHR43834:SF6">
    <property type="entry name" value="GTPASE DER"/>
    <property type="match status" value="1"/>
</dbReference>
<dbReference type="InterPro" id="IPR016484">
    <property type="entry name" value="GTPase_Der"/>
</dbReference>
<keyword evidence="14" id="KW-1185">Reference proteome</keyword>
<evidence type="ECO:0000256" key="6">
    <source>
        <dbReference type="ARBA" id="ARBA00023134"/>
    </source>
</evidence>
<evidence type="ECO:0000313" key="13">
    <source>
        <dbReference type="EMBL" id="RFF32217.1"/>
    </source>
</evidence>
<evidence type="ECO:0000256" key="11">
    <source>
        <dbReference type="SAM" id="MobiDB-lite"/>
    </source>
</evidence>
<organism evidence="13 14">
    <name type="scientific">Wenzhouxiangella sediminis</name>
    <dbReference type="NCBI Taxonomy" id="1792836"/>
    <lineage>
        <taxon>Bacteria</taxon>
        <taxon>Pseudomonadati</taxon>
        <taxon>Pseudomonadota</taxon>
        <taxon>Gammaproteobacteria</taxon>
        <taxon>Chromatiales</taxon>
        <taxon>Wenzhouxiangellaceae</taxon>
        <taxon>Wenzhouxiangella</taxon>
    </lineage>
</organism>
<gene>
    <name evidence="8 13" type="primary">der</name>
    <name evidence="13" type="ORF">DZC52_01750</name>
</gene>
<dbReference type="GO" id="GO:0005525">
    <property type="term" value="F:GTP binding"/>
    <property type="evidence" value="ECO:0007669"/>
    <property type="project" value="UniProtKB-UniRule"/>
</dbReference>
<evidence type="ECO:0000256" key="8">
    <source>
        <dbReference type="HAMAP-Rule" id="MF_00195"/>
    </source>
</evidence>
<keyword evidence="6 8" id="KW-0342">GTP-binding</keyword>
<evidence type="ECO:0000256" key="10">
    <source>
        <dbReference type="RuleBase" id="RU004481"/>
    </source>
</evidence>
<evidence type="ECO:0000256" key="1">
    <source>
        <dbReference type="ARBA" id="ARBA00008279"/>
    </source>
</evidence>
<protein>
    <recommendedName>
        <fullName evidence="2 8">GTPase Der</fullName>
    </recommendedName>
    <alternativeName>
        <fullName evidence="7 8">GTP-binding protein EngA</fullName>
    </alternativeName>
</protein>
<dbReference type="PANTHER" id="PTHR43834">
    <property type="entry name" value="GTPASE DER"/>
    <property type="match status" value="1"/>
</dbReference>
<evidence type="ECO:0000256" key="5">
    <source>
        <dbReference type="ARBA" id="ARBA00022741"/>
    </source>
</evidence>
<dbReference type="FunFam" id="3.40.50.300:FF:000057">
    <property type="entry name" value="GTPase Der"/>
    <property type="match status" value="1"/>
</dbReference>
<reference evidence="13 14" key="1">
    <citation type="submission" date="2018-08" db="EMBL/GenBank/DDBJ databases">
        <title>Wenzhouxiangella salilacus sp. nov., a novel bacterium isolated from a saline lake in Xinjiang Province, China.</title>
        <authorList>
            <person name="Han S."/>
        </authorList>
    </citation>
    <scope>NUCLEOTIDE SEQUENCE [LARGE SCALE GENOMIC DNA]</scope>
    <source>
        <strain evidence="13 14">XDB06</strain>
    </source>
</reference>
<dbReference type="InterPro" id="IPR031166">
    <property type="entry name" value="G_ENGA"/>
</dbReference>
<dbReference type="InterPro" id="IPR015946">
    <property type="entry name" value="KH_dom-like_a/b"/>
</dbReference>
<dbReference type="GO" id="GO:0043022">
    <property type="term" value="F:ribosome binding"/>
    <property type="evidence" value="ECO:0007669"/>
    <property type="project" value="TreeGrafter"/>
</dbReference>
<dbReference type="InterPro" id="IPR005225">
    <property type="entry name" value="Small_GTP-bd"/>
</dbReference>
<comment type="subunit">
    <text evidence="8">Associates with the 50S ribosomal subunit.</text>
</comment>
<keyword evidence="5 8" id="KW-0547">Nucleotide-binding</keyword>
<dbReference type="CDD" id="cd01894">
    <property type="entry name" value="EngA1"/>
    <property type="match status" value="1"/>
</dbReference>
<feature type="compositionally biased region" description="Basic residues" evidence="11">
    <location>
        <begin position="448"/>
        <end position="465"/>
    </location>
</feature>
<comment type="caution">
    <text evidence="13">The sequence shown here is derived from an EMBL/GenBank/DDBJ whole genome shotgun (WGS) entry which is preliminary data.</text>
</comment>
<dbReference type="Proteomes" id="UP000260351">
    <property type="component" value="Unassembled WGS sequence"/>
</dbReference>
<dbReference type="InterPro" id="IPR032859">
    <property type="entry name" value="KH_dom-like"/>
</dbReference>
<evidence type="ECO:0000256" key="7">
    <source>
        <dbReference type="ARBA" id="ARBA00032345"/>
    </source>
</evidence>
<dbReference type="GO" id="GO:0042254">
    <property type="term" value="P:ribosome biogenesis"/>
    <property type="evidence" value="ECO:0007669"/>
    <property type="project" value="UniProtKB-KW"/>
</dbReference>
<dbReference type="InterPro" id="IPR027417">
    <property type="entry name" value="P-loop_NTPase"/>
</dbReference>
<accession>A0A3E1KC83</accession>
<feature type="binding site" evidence="8">
    <location>
        <begin position="181"/>
        <end position="188"/>
    </location>
    <ligand>
        <name>GTP</name>
        <dbReference type="ChEBI" id="CHEBI:37565"/>
        <label>2</label>
    </ligand>
</feature>
<name>A0A3E1KC83_9GAMM</name>
<feature type="domain" description="EngA-type G" evidence="12">
    <location>
        <begin position="2"/>
        <end position="165"/>
    </location>
</feature>
<dbReference type="PROSITE" id="PS51712">
    <property type="entry name" value="G_ENGA"/>
    <property type="match status" value="2"/>
</dbReference>
<feature type="binding site" evidence="8">
    <location>
        <begin position="55"/>
        <end position="59"/>
    </location>
    <ligand>
        <name>GTP</name>
        <dbReference type="ChEBI" id="CHEBI:37565"/>
        <label>1</label>
    </ligand>
</feature>
<feature type="domain" description="EngA-type G" evidence="12">
    <location>
        <begin position="175"/>
        <end position="348"/>
    </location>
</feature>
<dbReference type="OrthoDB" id="9805918at2"/>
<evidence type="ECO:0000256" key="4">
    <source>
        <dbReference type="ARBA" id="ARBA00022737"/>
    </source>
</evidence>
<dbReference type="InterPro" id="IPR006073">
    <property type="entry name" value="GTP-bd"/>
</dbReference>
<dbReference type="PIRSF" id="PIRSF006485">
    <property type="entry name" value="GTP-binding_EngA"/>
    <property type="match status" value="1"/>
</dbReference>
<keyword evidence="3 8" id="KW-0690">Ribosome biogenesis</keyword>
<sequence length="465" mass="51004">MPVVAIVGRPNVGKSTLFNALTRTRDALVADTPGVTRDRIYGRAELDGRTVILVDTGGLDEAGGEVELGAQAQTRLAIDEADLVLFLTDARAGVVPVEHEIASDLRNRGKAVIQVVNKTDGLDPDMALAEAAELGLGDIFPIAASHRRGLEQLGHAVVERLPEPEDSSVPDDDGLRLALIGRPNAGKSTLLNRLLGEERALATPVAGTTRDPIHATIERDGVRYHLIDTAGIRRRRGSQEGIERFSTIKALQSMEQARIVCLVCDVVEGITEQDARLAGHVIEAGRGLVIALNKWDALDKDRRRAVLVEVAERLDFARFAPVVTISALHGSGLGELTDAIEHVQAAGEQELSTGALTRVLRDAVEAHPPPSVQRKTPKLRYAHGGGHFPTRIVIHGNRAKGIPDQYQRYLVNCFRKHFRLTGIPVRLVFREGDNPYAGRRNPLTPRQIQKRRRLKQFTQRKNRKR</sequence>
<evidence type="ECO:0000256" key="3">
    <source>
        <dbReference type="ARBA" id="ARBA00022517"/>
    </source>
</evidence>
<evidence type="ECO:0000259" key="12">
    <source>
        <dbReference type="PROSITE" id="PS51712"/>
    </source>
</evidence>
<dbReference type="EMBL" id="QUZK01000012">
    <property type="protein sequence ID" value="RFF32217.1"/>
    <property type="molecule type" value="Genomic_DNA"/>
</dbReference>
<dbReference type="Pfam" id="PF14714">
    <property type="entry name" value="KH_dom-like"/>
    <property type="match status" value="1"/>
</dbReference>
<evidence type="ECO:0000256" key="9">
    <source>
        <dbReference type="PROSITE-ProRule" id="PRU01049"/>
    </source>
</evidence>
<dbReference type="AlphaFoldDB" id="A0A3E1KC83"/>
<proteinExistence type="inferred from homology"/>
<dbReference type="NCBIfam" id="TIGR00231">
    <property type="entry name" value="small_GTP"/>
    <property type="match status" value="2"/>
</dbReference>
<evidence type="ECO:0000256" key="2">
    <source>
        <dbReference type="ARBA" id="ARBA00020953"/>
    </source>
</evidence>
<dbReference type="SUPFAM" id="SSF52540">
    <property type="entry name" value="P-loop containing nucleoside triphosphate hydrolases"/>
    <property type="match status" value="2"/>
</dbReference>
<dbReference type="NCBIfam" id="TIGR03594">
    <property type="entry name" value="GTPase_EngA"/>
    <property type="match status" value="1"/>
</dbReference>
<feature type="binding site" evidence="8">
    <location>
        <begin position="228"/>
        <end position="232"/>
    </location>
    <ligand>
        <name>GTP</name>
        <dbReference type="ChEBI" id="CHEBI:37565"/>
        <label>2</label>
    </ligand>
</feature>
<comment type="similarity">
    <text evidence="1 8 9 10">Belongs to the TRAFAC class TrmE-Era-EngA-EngB-Septin-like GTPase superfamily. EngA (Der) GTPase family.</text>
</comment>